<dbReference type="InterPro" id="IPR050109">
    <property type="entry name" value="HTH-type_TetR-like_transc_reg"/>
</dbReference>
<dbReference type="AlphaFoldDB" id="A0A9X2RX87"/>
<name>A0A9X2RX87_STRMQ</name>
<dbReference type="PRINTS" id="PR00455">
    <property type="entry name" value="HTHTETR"/>
</dbReference>
<dbReference type="PANTHER" id="PTHR30055:SF153">
    <property type="entry name" value="HTH-TYPE TRANSCRIPTIONAL REPRESSOR RV3405C"/>
    <property type="match status" value="1"/>
</dbReference>
<dbReference type="GO" id="GO:0000976">
    <property type="term" value="F:transcription cis-regulatory region binding"/>
    <property type="evidence" value="ECO:0007669"/>
    <property type="project" value="TreeGrafter"/>
</dbReference>
<dbReference type="InterPro" id="IPR009057">
    <property type="entry name" value="Homeodomain-like_sf"/>
</dbReference>
<dbReference type="Proteomes" id="UP001142400">
    <property type="component" value="Unassembled WGS sequence"/>
</dbReference>
<reference evidence="4" key="1">
    <citation type="submission" date="2022-06" db="EMBL/GenBank/DDBJ databases">
        <title>WGS of actinobacteria.</title>
        <authorList>
            <person name="Thawai C."/>
        </authorList>
    </citation>
    <scope>NUCLEOTIDE SEQUENCE</scope>
    <source>
        <strain evidence="4">DSM 42010</strain>
    </source>
</reference>
<evidence type="ECO:0000313" key="5">
    <source>
        <dbReference type="Proteomes" id="UP001142400"/>
    </source>
</evidence>
<feature type="DNA-binding region" description="H-T-H motif" evidence="2">
    <location>
        <begin position="56"/>
        <end position="75"/>
    </location>
</feature>
<dbReference type="SUPFAM" id="SSF48498">
    <property type="entry name" value="Tetracyclin repressor-like, C-terminal domain"/>
    <property type="match status" value="1"/>
</dbReference>
<gene>
    <name evidence="4" type="ORF">NQU54_34025</name>
</gene>
<dbReference type="EMBL" id="JANIIC010000050">
    <property type="protein sequence ID" value="MCQ8833938.1"/>
    <property type="molecule type" value="Genomic_DNA"/>
</dbReference>
<comment type="caution">
    <text evidence="4">The sequence shown here is derived from an EMBL/GenBank/DDBJ whole genome shotgun (WGS) entry which is preliminary data.</text>
</comment>
<evidence type="ECO:0000256" key="2">
    <source>
        <dbReference type="PROSITE-ProRule" id="PRU00335"/>
    </source>
</evidence>
<accession>A0A9X2RX87</accession>
<evidence type="ECO:0000256" key="1">
    <source>
        <dbReference type="ARBA" id="ARBA00023125"/>
    </source>
</evidence>
<organism evidence="4 5">
    <name type="scientific">Streptomyces malaysiensis subsp. samsunensis</name>
    <dbReference type="NCBI Taxonomy" id="459658"/>
    <lineage>
        <taxon>Bacteria</taxon>
        <taxon>Bacillati</taxon>
        <taxon>Actinomycetota</taxon>
        <taxon>Actinomycetes</taxon>
        <taxon>Kitasatosporales</taxon>
        <taxon>Streptomycetaceae</taxon>
        <taxon>Streptomyces</taxon>
        <taxon>Streptomyces violaceusniger group</taxon>
    </lineage>
</organism>
<dbReference type="RefSeq" id="WP_257634401.1">
    <property type="nucleotide sequence ID" value="NZ_JANIIC010000050.1"/>
</dbReference>
<keyword evidence="5" id="KW-1185">Reference proteome</keyword>
<dbReference type="PANTHER" id="PTHR30055">
    <property type="entry name" value="HTH-TYPE TRANSCRIPTIONAL REGULATOR RUTR"/>
    <property type="match status" value="1"/>
</dbReference>
<evidence type="ECO:0000259" key="3">
    <source>
        <dbReference type="PROSITE" id="PS50977"/>
    </source>
</evidence>
<dbReference type="SUPFAM" id="SSF46689">
    <property type="entry name" value="Homeodomain-like"/>
    <property type="match status" value="1"/>
</dbReference>
<dbReference type="GO" id="GO:0003700">
    <property type="term" value="F:DNA-binding transcription factor activity"/>
    <property type="evidence" value="ECO:0007669"/>
    <property type="project" value="TreeGrafter"/>
</dbReference>
<feature type="domain" description="HTH tetR-type" evidence="3">
    <location>
        <begin position="33"/>
        <end position="93"/>
    </location>
</feature>
<dbReference type="PROSITE" id="PS50977">
    <property type="entry name" value="HTH_TETR_2"/>
    <property type="match status" value="1"/>
</dbReference>
<sequence>MEPVPLALTGPPDYPSVLEIAFTEAVEGVGQDDDISVRLLDAAYKQFCRMGIKRSTMMDVARLAGVSRITVYRRFASKDVLVEHVVRREFRRYFDQFIIDIQEAETVADRVVLGFVSSLRAIRHNPLIGGLMATEPDAVVPSMTGDEGRTLAAVRQFVAQRLRQEQHAGNIAGDLDVDLVAEMMVRVTASFLVIPSHLIDIDDDERMRAVARQFLVPMLGPPHSVHS</sequence>
<dbReference type="InterPro" id="IPR036271">
    <property type="entry name" value="Tet_transcr_reg_TetR-rel_C_sf"/>
</dbReference>
<protein>
    <submittedName>
        <fullName evidence="4">TetR/AcrR family transcriptional regulator</fullName>
    </submittedName>
</protein>
<dbReference type="InterPro" id="IPR001647">
    <property type="entry name" value="HTH_TetR"/>
</dbReference>
<dbReference type="Pfam" id="PF00440">
    <property type="entry name" value="TetR_N"/>
    <property type="match status" value="1"/>
</dbReference>
<proteinExistence type="predicted"/>
<keyword evidence="1 2" id="KW-0238">DNA-binding</keyword>
<dbReference type="Gene3D" id="1.10.357.10">
    <property type="entry name" value="Tetracycline Repressor, domain 2"/>
    <property type="match status" value="1"/>
</dbReference>
<evidence type="ECO:0000313" key="4">
    <source>
        <dbReference type="EMBL" id="MCQ8833938.1"/>
    </source>
</evidence>